<dbReference type="Pfam" id="PF07859">
    <property type="entry name" value="Abhydrolase_3"/>
    <property type="match status" value="1"/>
</dbReference>
<organism evidence="4 5">
    <name type="scientific">Cynara cardunculus var. scolymus</name>
    <name type="common">Globe artichoke</name>
    <name type="synonym">Cynara scolymus</name>
    <dbReference type="NCBI Taxonomy" id="59895"/>
    <lineage>
        <taxon>Eukaryota</taxon>
        <taxon>Viridiplantae</taxon>
        <taxon>Streptophyta</taxon>
        <taxon>Embryophyta</taxon>
        <taxon>Tracheophyta</taxon>
        <taxon>Spermatophyta</taxon>
        <taxon>Magnoliopsida</taxon>
        <taxon>eudicotyledons</taxon>
        <taxon>Gunneridae</taxon>
        <taxon>Pentapetalae</taxon>
        <taxon>asterids</taxon>
        <taxon>campanulids</taxon>
        <taxon>Asterales</taxon>
        <taxon>Asteraceae</taxon>
        <taxon>Carduoideae</taxon>
        <taxon>Cardueae</taxon>
        <taxon>Carduinae</taxon>
        <taxon>Cynara</taxon>
    </lineage>
</organism>
<reference evidence="4 5" key="1">
    <citation type="journal article" date="2016" name="Sci. Rep.">
        <title>The genome sequence of the outbreeding globe artichoke constructed de novo incorporating a phase-aware low-pass sequencing strategy of F1 progeny.</title>
        <authorList>
            <person name="Scaglione D."/>
            <person name="Reyes-Chin-Wo S."/>
            <person name="Acquadro A."/>
            <person name="Froenicke L."/>
            <person name="Portis E."/>
            <person name="Beitel C."/>
            <person name="Tirone M."/>
            <person name="Mauro R."/>
            <person name="Lo Monaco A."/>
            <person name="Mauromicale G."/>
            <person name="Faccioli P."/>
            <person name="Cattivelli L."/>
            <person name="Rieseberg L."/>
            <person name="Michelmore R."/>
            <person name="Lanteri S."/>
        </authorList>
    </citation>
    <scope>NUCLEOTIDE SEQUENCE [LARGE SCALE GENOMIC DNA]</scope>
    <source>
        <strain evidence="4">2C</strain>
    </source>
</reference>
<feature type="region of interest" description="Disordered" evidence="2">
    <location>
        <begin position="1"/>
        <end position="63"/>
    </location>
</feature>
<dbReference type="Gene3D" id="3.40.50.1820">
    <property type="entry name" value="alpha/beta hydrolase"/>
    <property type="match status" value="1"/>
</dbReference>
<proteinExistence type="inferred from homology"/>
<dbReference type="InterPro" id="IPR029058">
    <property type="entry name" value="AB_hydrolase_fold"/>
</dbReference>
<dbReference type="AlphaFoldDB" id="A0A103XED5"/>
<gene>
    <name evidence="4" type="ORF">Ccrd_008856</name>
</gene>
<evidence type="ECO:0000256" key="1">
    <source>
        <dbReference type="ARBA" id="ARBA00010515"/>
    </source>
</evidence>
<dbReference type="STRING" id="59895.A0A103XED5"/>
<dbReference type="PANTHER" id="PTHR23024:SF113">
    <property type="entry name" value="CARBOXYLESTERASE 8-RELATED"/>
    <property type="match status" value="1"/>
</dbReference>
<dbReference type="EMBL" id="LEKV01005306">
    <property type="protein sequence ID" value="KVH89168.1"/>
    <property type="molecule type" value="Genomic_DNA"/>
</dbReference>
<dbReference type="Proteomes" id="UP000243975">
    <property type="component" value="Unassembled WGS sequence"/>
</dbReference>
<name>A0A103XED5_CYNCS</name>
<keyword evidence="4" id="KW-0378">Hydrolase</keyword>
<dbReference type="OMA" id="CCRCVNY"/>
<dbReference type="InterPro" id="IPR013094">
    <property type="entry name" value="AB_hydrolase_3"/>
</dbReference>
<accession>A0A103XED5</accession>
<feature type="compositionally biased region" description="Low complexity" evidence="2">
    <location>
        <begin position="19"/>
        <end position="33"/>
    </location>
</feature>
<keyword evidence="5" id="KW-1185">Reference proteome</keyword>
<evidence type="ECO:0000313" key="4">
    <source>
        <dbReference type="EMBL" id="KVH89168.1"/>
    </source>
</evidence>
<evidence type="ECO:0000256" key="2">
    <source>
        <dbReference type="SAM" id="MobiDB-lite"/>
    </source>
</evidence>
<dbReference type="SUPFAM" id="SSF53474">
    <property type="entry name" value="alpha/beta-Hydrolases"/>
    <property type="match status" value="1"/>
</dbReference>
<comment type="caution">
    <text evidence="4">The sequence shown here is derived from an EMBL/GenBank/DDBJ whole genome shotgun (WGS) entry which is preliminary data.</text>
</comment>
<dbReference type="Gramene" id="KVH89168">
    <property type="protein sequence ID" value="KVH89168"/>
    <property type="gene ID" value="Ccrd_008856"/>
</dbReference>
<comment type="similarity">
    <text evidence="1">Belongs to the 'GDXG' lipolytic enzyme family.</text>
</comment>
<dbReference type="PANTHER" id="PTHR23024">
    <property type="entry name" value="ARYLACETAMIDE DEACETYLASE"/>
    <property type="match status" value="1"/>
</dbReference>
<feature type="domain" description="Alpha/beta hydrolase fold-3" evidence="3">
    <location>
        <begin position="59"/>
        <end position="261"/>
    </location>
</feature>
<evidence type="ECO:0000259" key="3">
    <source>
        <dbReference type="Pfam" id="PF07859"/>
    </source>
</evidence>
<dbReference type="GO" id="GO:0016787">
    <property type="term" value="F:hydrolase activity"/>
    <property type="evidence" value="ECO:0007669"/>
    <property type="project" value="UniProtKB-KW"/>
</dbReference>
<dbReference type="InterPro" id="IPR050466">
    <property type="entry name" value="Carboxylest/Gibb_receptor"/>
</dbReference>
<sequence>MAHSPDLLRFHHHPPHPNSLPIPNSLSPKTSHSTPPPPPASAYSARRQPPRGKKSQSSSTSTASPALVISVEYRLAPEHRLPAAYDDAVEAILWVRDQALGIGINGCDEWLTELADFSKVYLMGSSSGGNIVYNAGLRALDMDLDPIKIVGLIMNQPFFGGVKRTETELRLVNDRIVPLTANDLMWSLALPEGCERDHEYCDPLRDQDKSYNEKITRLPKCLIKGHGGDPLVDRQKEFAKMLEARGVHVTRKFGDDGYHGVEIFDTKKAQVLYDDIKRFIWCFDEKKSTL</sequence>
<protein>
    <submittedName>
        <fullName evidence="4">Alpha/beta hydrolase fold-3</fullName>
    </submittedName>
</protein>
<evidence type="ECO:0000313" key="5">
    <source>
        <dbReference type="Proteomes" id="UP000243975"/>
    </source>
</evidence>